<evidence type="ECO:0000256" key="1">
    <source>
        <dbReference type="PROSITE-ProRule" id="PRU00047"/>
    </source>
</evidence>
<dbReference type="GO" id="GO:0008270">
    <property type="term" value="F:zinc ion binding"/>
    <property type="evidence" value="ECO:0007669"/>
    <property type="project" value="UniProtKB-KW"/>
</dbReference>
<organism evidence="4 5">
    <name type="scientific">Ogataea philodendri</name>
    <dbReference type="NCBI Taxonomy" id="1378263"/>
    <lineage>
        <taxon>Eukaryota</taxon>
        <taxon>Fungi</taxon>
        <taxon>Dikarya</taxon>
        <taxon>Ascomycota</taxon>
        <taxon>Saccharomycotina</taxon>
        <taxon>Pichiomycetes</taxon>
        <taxon>Pichiales</taxon>
        <taxon>Pichiaceae</taxon>
        <taxon>Ogataea</taxon>
    </lineage>
</organism>
<keyword evidence="1" id="KW-0862">Zinc</keyword>
<dbReference type="EMBL" id="JAEUBE010000042">
    <property type="protein sequence ID" value="KAH3671986.1"/>
    <property type="molecule type" value="Genomic_DNA"/>
</dbReference>
<keyword evidence="1" id="KW-0479">Metal-binding</keyword>
<protein>
    <recommendedName>
        <fullName evidence="3">CCHC-type domain-containing protein</fullName>
    </recommendedName>
</protein>
<dbReference type="SMART" id="SM00343">
    <property type="entry name" value="ZnF_C2HC"/>
    <property type="match status" value="1"/>
</dbReference>
<dbReference type="InterPro" id="IPR036875">
    <property type="entry name" value="Znf_CCHC_sf"/>
</dbReference>
<dbReference type="GO" id="GO:0003676">
    <property type="term" value="F:nucleic acid binding"/>
    <property type="evidence" value="ECO:0007669"/>
    <property type="project" value="InterPro"/>
</dbReference>
<dbReference type="InterPro" id="IPR035179">
    <property type="entry name" value="DUF5314"/>
</dbReference>
<accession>A0A9P8TAK0</accession>
<dbReference type="OrthoDB" id="3998220at2759"/>
<evidence type="ECO:0000313" key="4">
    <source>
        <dbReference type="EMBL" id="KAH3671986.1"/>
    </source>
</evidence>
<keyword evidence="5" id="KW-1185">Reference proteome</keyword>
<dbReference type="PROSITE" id="PS50158">
    <property type="entry name" value="ZF_CCHC"/>
    <property type="match status" value="1"/>
</dbReference>
<sequence length="431" mass="48346">MSPASALKNTYKFPESAKLSSSESYLGWIYRIKRFLRNNDLGLANFVETGKLPIPVEDETQKKKKVLREQADAAVFMLIRESLQPEVSKRLPPDIRGADIMSHLAQSYVNPSIKEEYYYFKKVCNQVSAKSVRNMEQAIDAMQKLSYQLEGVYPLPGYGWVFLALTLIDSPMAENLILTSCPENVTLEYCRRMAVPFIRNLSNTDQVSNQVSYSQPDSETKTRRTKSKRRSRKEIVCFRCQQRGHTATICPAPVAIPRTMAHMREESNLDITSGATVQKDMDYAMRLGPLDDESYWLGSGCTIHISNNKSHFDSFTPCDGFVEGIGAQCAVEGKGTITLRNGPHRLQLVGVRYVPQSQKNLISLQKLVNVAGNVTMGKDSIVLNSVEIGTLCANKLYRATFKPTPYFAAALAVSPGYMHPRYKYPFSAVSE</sequence>
<dbReference type="Pfam" id="PF17241">
    <property type="entry name" value="Retrotran_gag_4"/>
    <property type="match status" value="1"/>
</dbReference>
<comment type="caution">
    <text evidence="4">The sequence shown here is derived from an EMBL/GenBank/DDBJ whole genome shotgun (WGS) entry which is preliminary data.</text>
</comment>
<dbReference type="Gene3D" id="4.10.60.10">
    <property type="entry name" value="Zinc finger, CCHC-type"/>
    <property type="match status" value="1"/>
</dbReference>
<evidence type="ECO:0000256" key="2">
    <source>
        <dbReference type="SAM" id="MobiDB-lite"/>
    </source>
</evidence>
<dbReference type="AlphaFoldDB" id="A0A9P8TAK0"/>
<dbReference type="InterPro" id="IPR001878">
    <property type="entry name" value="Znf_CCHC"/>
</dbReference>
<reference evidence="4" key="1">
    <citation type="journal article" date="2021" name="Open Biol.">
        <title>Shared evolutionary footprints suggest mitochondrial oxidative damage underlies multiple complex I losses in fungi.</title>
        <authorList>
            <person name="Schikora-Tamarit M.A."/>
            <person name="Marcet-Houben M."/>
            <person name="Nosek J."/>
            <person name="Gabaldon T."/>
        </authorList>
    </citation>
    <scope>NUCLEOTIDE SEQUENCE</scope>
    <source>
        <strain evidence="4">CBS6075</strain>
    </source>
</reference>
<evidence type="ECO:0000259" key="3">
    <source>
        <dbReference type="PROSITE" id="PS50158"/>
    </source>
</evidence>
<reference evidence="4" key="2">
    <citation type="submission" date="2021-01" db="EMBL/GenBank/DDBJ databases">
        <authorList>
            <person name="Schikora-Tamarit M.A."/>
        </authorList>
    </citation>
    <scope>NUCLEOTIDE SEQUENCE</scope>
    <source>
        <strain evidence="4">CBS6075</strain>
    </source>
</reference>
<feature type="region of interest" description="Disordered" evidence="2">
    <location>
        <begin position="208"/>
        <end position="230"/>
    </location>
</feature>
<evidence type="ECO:0000313" key="5">
    <source>
        <dbReference type="Proteomes" id="UP000769157"/>
    </source>
</evidence>
<gene>
    <name evidence="4" type="ORF">OGAPHI_000172</name>
</gene>
<dbReference type="GeneID" id="70232140"/>
<dbReference type="SUPFAM" id="SSF57756">
    <property type="entry name" value="Retrovirus zinc finger-like domains"/>
    <property type="match status" value="1"/>
</dbReference>
<dbReference type="Proteomes" id="UP000769157">
    <property type="component" value="Unassembled WGS sequence"/>
</dbReference>
<dbReference type="Pfam" id="PF22936">
    <property type="entry name" value="Pol_BBD"/>
    <property type="match status" value="1"/>
</dbReference>
<feature type="domain" description="CCHC-type" evidence="3">
    <location>
        <begin position="237"/>
        <end position="251"/>
    </location>
</feature>
<proteinExistence type="predicted"/>
<feature type="compositionally biased region" description="Polar residues" evidence="2">
    <location>
        <begin position="208"/>
        <end position="217"/>
    </location>
</feature>
<keyword evidence="1" id="KW-0863">Zinc-finger</keyword>
<dbReference type="InterPro" id="IPR054722">
    <property type="entry name" value="PolX-like_BBD"/>
</dbReference>
<dbReference type="RefSeq" id="XP_046065101.1">
    <property type="nucleotide sequence ID" value="XM_046202531.1"/>
</dbReference>
<name>A0A9P8TAK0_9ASCO</name>